<reference evidence="4 5" key="1">
    <citation type="submission" date="2015-04" db="EMBL/GenBank/DDBJ databases">
        <authorList>
            <person name="Syromyatnikov M.Y."/>
            <person name="Popov V.N."/>
        </authorList>
    </citation>
    <scope>NUCLEOTIDE SEQUENCE [LARGE SCALE GENOMIC DNA]</scope>
</reference>
<dbReference type="Pfam" id="PF03227">
    <property type="entry name" value="GILT"/>
    <property type="match status" value="1"/>
</dbReference>
<dbReference type="InterPro" id="IPR036249">
    <property type="entry name" value="Thioredoxin-like_sf"/>
</dbReference>
<evidence type="ECO:0000256" key="3">
    <source>
        <dbReference type="SAM" id="SignalP"/>
    </source>
</evidence>
<dbReference type="OrthoDB" id="958254at2759"/>
<dbReference type="STRING" id="568069.A0A1J1IGB9"/>
<keyword evidence="5" id="KW-1185">Reference proteome</keyword>
<keyword evidence="2" id="KW-0325">Glycoprotein</keyword>
<proteinExistence type="inferred from homology"/>
<gene>
    <name evidence="4" type="ORF">CLUMA_CG012048</name>
</gene>
<dbReference type="AlphaFoldDB" id="A0A1J1IGB9"/>
<evidence type="ECO:0000313" key="4">
    <source>
        <dbReference type="EMBL" id="CRK98818.1"/>
    </source>
</evidence>
<feature type="signal peptide" evidence="3">
    <location>
        <begin position="1"/>
        <end position="24"/>
    </location>
</feature>
<organism evidence="4 5">
    <name type="scientific">Clunio marinus</name>
    <dbReference type="NCBI Taxonomy" id="568069"/>
    <lineage>
        <taxon>Eukaryota</taxon>
        <taxon>Metazoa</taxon>
        <taxon>Ecdysozoa</taxon>
        <taxon>Arthropoda</taxon>
        <taxon>Hexapoda</taxon>
        <taxon>Insecta</taxon>
        <taxon>Pterygota</taxon>
        <taxon>Neoptera</taxon>
        <taxon>Endopterygota</taxon>
        <taxon>Diptera</taxon>
        <taxon>Nematocera</taxon>
        <taxon>Chironomoidea</taxon>
        <taxon>Chironomidae</taxon>
        <taxon>Clunio</taxon>
    </lineage>
</organism>
<dbReference type="PANTHER" id="PTHR13234">
    <property type="entry name" value="GAMMA-INTERFERON INDUCIBLE LYSOSOMAL THIOL REDUCTASE GILT"/>
    <property type="match status" value="1"/>
</dbReference>
<dbReference type="PANTHER" id="PTHR13234:SF68">
    <property type="entry name" value="GH19763P"/>
    <property type="match status" value="1"/>
</dbReference>
<sequence length="179" mass="20300">MSWNKVNFCVIFVVSALSLFFVEGKLQVDIHYESRCPDSSNFMLYQLRRVYPSIKDNVVINFVPFGPKECEGNKFQSCVLDVIGPNQDKQTSFVICAMDFQKNARNCAQNMGLDMNKIDDCTKSQYGTNLQIQAERFSSPIISKSNFVPTIVYNGIYKAGDHWASLDDFSGVLKKLSTF</sequence>
<protein>
    <submittedName>
        <fullName evidence="4">CLUMA_CG012048, isoform A</fullName>
    </submittedName>
</protein>
<dbReference type="EMBL" id="CVRI01000048">
    <property type="protein sequence ID" value="CRK98818.1"/>
    <property type="molecule type" value="Genomic_DNA"/>
</dbReference>
<dbReference type="Proteomes" id="UP000183832">
    <property type="component" value="Unassembled WGS sequence"/>
</dbReference>
<evidence type="ECO:0000256" key="1">
    <source>
        <dbReference type="ARBA" id="ARBA00005679"/>
    </source>
</evidence>
<name>A0A1J1IGB9_9DIPT</name>
<evidence type="ECO:0000256" key="2">
    <source>
        <dbReference type="ARBA" id="ARBA00023180"/>
    </source>
</evidence>
<dbReference type="SUPFAM" id="SSF52833">
    <property type="entry name" value="Thioredoxin-like"/>
    <property type="match status" value="1"/>
</dbReference>
<evidence type="ECO:0000313" key="5">
    <source>
        <dbReference type="Proteomes" id="UP000183832"/>
    </source>
</evidence>
<keyword evidence="3" id="KW-0732">Signal</keyword>
<dbReference type="InterPro" id="IPR004911">
    <property type="entry name" value="Interferon-induced_GILT"/>
</dbReference>
<comment type="similarity">
    <text evidence="1">Belongs to the GILT family.</text>
</comment>
<feature type="chain" id="PRO_5012814305" evidence="3">
    <location>
        <begin position="25"/>
        <end position="179"/>
    </location>
</feature>
<dbReference type="GO" id="GO:0016671">
    <property type="term" value="F:oxidoreductase activity, acting on a sulfur group of donors, disulfide as acceptor"/>
    <property type="evidence" value="ECO:0007669"/>
    <property type="project" value="InterPro"/>
</dbReference>
<accession>A0A1J1IGB9</accession>